<dbReference type="EMBL" id="QWEG01000006">
    <property type="protein sequence ID" value="RHW40671.1"/>
    <property type="molecule type" value="Genomic_DNA"/>
</dbReference>
<feature type="domain" description="GerMN" evidence="1">
    <location>
        <begin position="242"/>
        <end position="332"/>
    </location>
</feature>
<accession>A0A417YU15</accession>
<dbReference type="PROSITE" id="PS51257">
    <property type="entry name" value="PROKAR_LIPOPROTEIN"/>
    <property type="match status" value="1"/>
</dbReference>
<proteinExistence type="predicted"/>
<dbReference type="Proteomes" id="UP000284416">
    <property type="component" value="Unassembled WGS sequence"/>
</dbReference>
<protein>
    <submittedName>
        <fullName evidence="2">Sporulation protein</fullName>
    </submittedName>
</protein>
<dbReference type="OrthoDB" id="1715058at2"/>
<reference evidence="2 3" key="1">
    <citation type="journal article" date="2017" name="Int. J. Syst. Evol. Microbiol.">
        <title>Bacillus notoginsengisoli sp. nov., a novel bacterium isolated from the rhizosphere of Panax notoginseng.</title>
        <authorList>
            <person name="Zhang M.Y."/>
            <person name="Cheng J."/>
            <person name="Cai Y."/>
            <person name="Zhang T.Y."/>
            <person name="Wu Y.Y."/>
            <person name="Manikprabhu D."/>
            <person name="Li W.J."/>
            <person name="Zhang Y.X."/>
        </authorList>
    </citation>
    <scope>NUCLEOTIDE SEQUENCE [LARGE SCALE GENOMIC DNA]</scope>
    <source>
        <strain evidence="2 3">JCM 30743</strain>
    </source>
</reference>
<comment type="caution">
    <text evidence="2">The sequence shown here is derived from an EMBL/GenBank/DDBJ whole genome shotgun (WGS) entry which is preliminary data.</text>
</comment>
<dbReference type="RefSeq" id="WP_118920788.1">
    <property type="nucleotide sequence ID" value="NZ_QWEG01000006.1"/>
</dbReference>
<dbReference type="Pfam" id="PF10646">
    <property type="entry name" value="Germane"/>
    <property type="match status" value="2"/>
</dbReference>
<name>A0A417YU15_9BACI</name>
<organism evidence="2 3">
    <name type="scientific">Neobacillus notoginsengisoli</name>
    <dbReference type="NCBI Taxonomy" id="1578198"/>
    <lineage>
        <taxon>Bacteria</taxon>
        <taxon>Bacillati</taxon>
        <taxon>Bacillota</taxon>
        <taxon>Bacilli</taxon>
        <taxon>Bacillales</taxon>
        <taxon>Bacillaceae</taxon>
        <taxon>Neobacillus</taxon>
    </lineage>
</organism>
<evidence type="ECO:0000259" key="1">
    <source>
        <dbReference type="SMART" id="SM00909"/>
    </source>
</evidence>
<evidence type="ECO:0000313" key="2">
    <source>
        <dbReference type="EMBL" id="RHW40671.1"/>
    </source>
</evidence>
<keyword evidence="3" id="KW-1185">Reference proteome</keyword>
<dbReference type="InterPro" id="IPR019606">
    <property type="entry name" value="GerMN"/>
</dbReference>
<sequence length="352" mass="38376">MSTNKKGVLGSAILVSALLLSGCGLFGTETVKKIDPPKSTAYTKDSGLANSIQDKEATETEGTVKTELYLIDKDGYVVSQTLSLPKKAAVAKQALEHLVENGPVSEMLPNGFRAVLPADTDVSVDVKKDGMAIVNFSKEFKNYQPEDEQRILDAVTWTLTQFDSIKKVKLKMNGHELTEMPVNGTPISENLSRTSGINMDSSNVTDIMNTRPVTVYYIGGKEGAYYYVPVTRRVSNTIETNIEAAVMELAKGPSSALLDSDFMNKVKLVDKPKVENGTATLNFNEAVYGSFKEEEKVISQHLLDALVLTLTEQEGIDKVSIQVNGKAELVKEDGKKLTEPVTRPQKVNTGSF</sequence>
<dbReference type="AlphaFoldDB" id="A0A417YU15"/>
<evidence type="ECO:0000313" key="3">
    <source>
        <dbReference type="Proteomes" id="UP000284416"/>
    </source>
</evidence>
<dbReference type="SMART" id="SM00909">
    <property type="entry name" value="Germane"/>
    <property type="match status" value="2"/>
</dbReference>
<gene>
    <name evidence="2" type="ORF">D1B31_10775</name>
</gene>
<feature type="domain" description="GerMN" evidence="1">
    <location>
        <begin position="91"/>
        <end position="181"/>
    </location>
</feature>